<dbReference type="EMBL" id="JADOXO010000104">
    <property type="protein sequence ID" value="KAF9813480.1"/>
    <property type="molecule type" value="Genomic_DNA"/>
</dbReference>
<dbReference type="AlphaFoldDB" id="A0A8H7P1N1"/>
<reference evidence="1" key="2">
    <citation type="journal article" name="Front. Microbiol.">
        <title>Degradative Capacity of Two Strains of Rhodonia placenta: From Phenotype to Genotype.</title>
        <authorList>
            <person name="Kolle M."/>
            <person name="Horta M.A.C."/>
            <person name="Nowrousian M."/>
            <person name="Ohm R.A."/>
            <person name="Benz J.P."/>
            <person name="Pilgard A."/>
        </authorList>
    </citation>
    <scope>NUCLEOTIDE SEQUENCE</scope>
    <source>
        <strain evidence="1">FPRL280</strain>
    </source>
</reference>
<sequence>MRRHARTYPRGAYGRACPSTCFGGSSSTGHAVRRRKAPALTSSLSEDFADFTEWCDVEAHAENLLILWEERALARDAQLSAAPPPDAARTP</sequence>
<evidence type="ECO:0000313" key="1">
    <source>
        <dbReference type="EMBL" id="KAF9813480.1"/>
    </source>
</evidence>
<accession>A0A8H7P1N1</accession>
<gene>
    <name evidence="1" type="ORF">IEO21_05587</name>
</gene>
<protein>
    <submittedName>
        <fullName evidence="1">Uncharacterized protein</fullName>
    </submittedName>
</protein>
<evidence type="ECO:0000313" key="2">
    <source>
        <dbReference type="Proteomes" id="UP000639403"/>
    </source>
</evidence>
<organism evidence="1 2">
    <name type="scientific">Rhodonia placenta</name>
    <dbReference type="NCBI Taxonomy" id="104341"/>
    <lineage>
        <taxon>Eukaryota</taxon>
        <taxon>Fungi</taxon>
        <taxon>Dikarya</taxon>
        <taxon>Basidiomycota</taxon>
        <taxon>Agaricomycotina</taxon>
        <taxon>Agaricomycetes</taxon>
        <taxon>Polyporales</taxon>
        <taxon>Adustoporiaceae</taxon>
        <taxon>Rhodonia</taxon>
    </lineage>
</organism>
<proteinExistence type="predicted"/>
<comment type="caution">
    <text evidence="1">The sequence shown here is derived from an EMBL/GenBank/DDBJ whole genome shotgun (WGS) entry which is preliminary data.</text>
</comment>
<reference evidence="1" key="1">
    <citation type="submission" date="2020-11" db="EMBL/GenBank/DDBJ databases">
        <authorList>
            <person name="Koelle M."/>
            <person name="Horta M.A.C."/>
            <person name="Nowrousian M."/>
            <person name="Ohm R.A."/>
            <person name="Benz P."/>
            <person name="Pilgard A."/>
        </authorList>
    </citation>
    <scope>NUCLEOTIDE SEQUENCE</scope>
    <source>
        <strain evidence="1">FPRL280</strain>
    </source>
</reference>
<name>A0A8H7P1N1_9APHY</name>
<dbReference type="Proteomes" id="UP000639403">
    <property type="component" value="Unassembled WGS sequence"/>
</dbReference>